<dbReference type="InterPro" id="IPR046956">
    <property type="entry name" value="RLP23-like"/>
</dbReference>
<keyword evidence="10" id="KW-0325">Glycoprotein</keyword>
<sequence length="1167" mass="129037">MASMRRALLLLLALLVQQLHTALIILSSHAHHAHGDSVTAYHHLPMPFHCHPDQAKQLLKLKDSFSFSYSTTTTLSSWRDGTDCCLWEGVGCDDPSSGNVTILDLHNRGLVSYGLDPAVFSLTSLRRLDLSMNDFSGAAVDDGDLSMNQFSGDPFNEGIHWLAENIPATGFERFTLLTHLNLSYMGLRGPIPAGIGRLVNLLSLDLSSSFPTDGYDVSNSYFDNVYLLWVPSFDTLMANLSNLRELYLDGVDLSSSEEGWCTTLATYVPHLEILSMANCFLNGPICKSLSRLSSLTVLNLQNNYIIGGPFPRFLMDFLNLTMLQLSNTNLQGQFPSRPFQSKNLRVLDLSDNQNLTGHVPKFSNASSLESLMLDGTNLLPVDKVKPTSTTNFMSLKELRLSGNLVSVDFLSSFGILGSLFGNLIGLQTLELFHCDIMWDSTMPSSIGNLTNLRNMHIDECGFSGPIPATIGRLVNLRNMYVFFSGFSGPIQATIGNLTNLESLHIEDGFSGPIPATIGKLTNLRTMYIGQIPSSIFSLPVLRYLDLSNNQLSGCVQDSNMTTSQLERVYLSNNALSGFIPKSFFQLTKLVALDISSNNLVGSLDLTQLWRLHELTMLDLSNNQLHVIDADDDNPVDSSYLSGLQYIGLASCKITQFPSFLRQVKSISYLDLSCNKIGGNVPNWLWDNMWSVGPSSYYVNLSYNMFTSLQLINSGVLPFNRIVEVFDLSFNNFSGLVPMPSSSGNMLEYSNNMFSSLLPNWTLYLRHTNYFSISKNNINDHVPPSICDGHLDILDMSYNNFYGPIPSCLIENVSTILNLRGNNFNGTLPTNITNKCALKAIDLYGNRIEGKLPRGLSNCFDLEVLDIGSNILVDTFPSWLGWLPNLSVLLLRSNKLSGTIGDDNIVGDTKSAKEFFPSLQIIDLSSNNFSGFLTTQWLKRLKSMTTEYNSSGETIDFEKNILLEPLYRYSIELTYKGISRTFEIVLTTVTVIDFSNNRLEGTISEALGNLVSLRILNLSRNAFTGKIPTQLGSMTDLEALDLSCNQLFGEIPQELTDLTFLEILNLSNNHLVGRIPQSHQFSTFGSSSFGGNPGLCGPPLSELPCGASPYTPSAQRVPRSSPHCVDVVLFLFTGLGFGVGFAAAILVKWNRVGRWFCKSFVWLITIGR</sequence>
<feature type="domain" description="Disease resistance R13L4/SHOC-2-like LRR" evidence="12">
    <location>
        <begin position="421"/>
        <end position="623"/>
    </location>
</feature>
<evidence type="ECO:0000256" key="6">
    <source>
        <dbReference type="ARBA" id="ARBA00022729"/>
    </source>
</evidence>
<dbReference type="FunFam" id="3.80.10.10:FF:000041">
    <property type="entry name" value="LRR receptor-like serine/threonine-protein kinase ERECTA"/>
    <property type="match status" value="1"/>
</dbReference>
<dbReference type="PROSITE" id="PS51450">
    <property type="entry name" value="LRR"/>
    <property type="match status" value="1"/>
</dbReference>
<evidence type="ECO:0000256" key="9">
    <source>
        <dbReference type="ARBA" id="ARBA00023136"/>
    </source>
</evidence>
<evidence type="ECO:0000256" key="1">
    <source>
        <dbReference type="ARBA" id="ARBA00004251"/>
    </source>
</evidence>
<evidence type="ECO:0000256" key="8">
    <source>
        <dbReference type="ARBA" id="ARBA00022989"/>
    </source>
</evidence>
<dbReference type="InterPro" id="IPR055414">
    <property type="entry name" value="LRR_R13L4/SHOC2-like"/>
</dbReference>
<dbReference type="SMART" id="SM00369">
    <property type="entry name" value="LRR_TYP"/>
    <property type="match status" value="8"/>
</dbReference>
<dbReference type="InParanoid" id="A0A1D6J117"/>
<dbReference type="PRINTS" id="PR00019">
    <property type="entry name" value="LEURICHRPT"/>
</dbReference>
<dbReference type="AlphaFoldDB" id="A0A1D6J117"/>
<dbReference type="FunFam" id="3.80.10.10:FF:000095">
    <property type="entry name" value="LRR receptor-like serine/threonine-protein kinase GSO1"/>
    <property type="match status" value="1"/>
</dbReference>
<evidence type="ECO:0000256" key="2">
    <source>
        <dbReference type="ARBA" id="ARBA00009592"/>
    </source>
</evidence>
<dbReference type="InterPro" id="IPR013210">
    <property type="entry name" value="LRR_N_plant-typ"/>
</dbReference>
<accession>A0A1D6J117</accession>
<evidence type="ECO:0000259" key="12">
    <source>
        <dbReference type="Pfam" id="PF23598"/>
    </source>
</evidence>
<dbReference type="PANTHER" id="PTHR48061:SF14">
    <property type="entry name" value="LEUCINE-RICH REPEAT-CONTAINING N-TERMINAL PLANT-TYPE DOMAIN-CONTAINING PROTEIN"/>
    <property type="match status" value="1"/>
</dbReference>
<keyword evidence="8" id="KW-1133">Transmembrane helix</keyword>
<dbReference type="eggNOG" id="KOG0619">
    <property type="taxonomic scope" value="Eukaryota"/>
</dbReference>
<dbReference type="EMBL" id="CM000786">
    <property type="protein sequence ID" value="AQK41744.1"/>
    <property type="molecule type" value="Genomic_DNA"/>
</dbReference>
<reference evidence="13" key="1">
    <citation type="submission" date="2015-12" db="EMBL/GenBank/DDBJ databases">
        <title>Update maize B73 reference genome by single molecule sequencing technologies.</title>
        <authorList>
            <consortium name="Maize Genome Sequencing Project"/>
            <person name="Ware D."/>
        </authorList>
    </citation>
    <scope>NUCLEOTIDE SEQUENCE</scope>
    <source>
        <tissue evidence="13">Seedling</tissue>
    </source>
</reference>
<evidence type="ECO:0000256" key="10">
    <source>
        <dbReference type="ARBA" id="ARBA00023180"/>
    </source>
</evidence>
<dbReference type="Pfam" id="PF23598">
    <property type="entry name" value="LRR_14"/>
    <property type="match status" value="1"/>
</dbReference>
<dbReference type="Pfam" id="PF08263">
    <property type="entry name" value="LRRNT_2"/>
    <property type="match status" value="1"/>
</dbReference>
<keyword evidence="9" id="KW-0472">Membrane</keyword>
<keyword evidence="7" id="KW-0677">Repeat</keyword>
<dbReference type="GO" id="GO:0005886">
    <property type="term" value="C:plasma membrane"/>
    <property type="evidence" value="ECO:0007669"/>
    <property type="project" value="UniProtKB-SubCell"/>
</dbReference>
<dbReference type="InterPro" id="IPR001611">
    <property type="entry name" value="Leu-rich_rpt"/>
</dbReference>
<evidence type="ECO:0000256" key="3">
    <source>
        <dbReference type="ARBA" id="ARBA00022475"/>
    </source>
</evidence>
<dbReference type="PANTHER" id="PTHR48061">
    <property type="entry name" value="LEUCINE-RICH REPEAT RECEPTOR PROTEIN KINASE EMS1-LIKE-RELATED"/>
    <property type="match status" value="1"/>
</dbReference>
<dbReference type="STRING" id="4577.A0A1D6J117"/>
<organism evidence="13">
    <name type="scientific">Zea mays</name>
    <name type="common">Maize</name>
    <dbReference type="NCBI Taxonomy" id="4577"/>
    <lineage>
        <taxon>Eukaryota</taxon>
        <taxon>Viridiplantae</taxon>
        <taxon>Streptophyta</taxon>
        <taxon>Embryophyta</taxon>
        <taxon>Tracheophyta</taxon>
        <taxon>Spermatophyta</taxon>
        <taxon>Magnoliopsida</taxon>
        <taxon>Liliopsida</taxon>
        <taxon>Poales</taxon>
        <taxon>Poaceae</taxon>
        <taxon>PACMAD clade</taxon>
        <taxon>Panicoideae</taxon>
        <taxon>Andropogonodae</taxon>
        <taxon>Andropogoneae</taxon>
        <taxon>Tripsacinae</taxon>
        <taxon>Zea</taxon>
    </lineage>
</organism>
<dbReference type="OMA" id="YNINGSH"/>
<dbReference type="InterPro" id="IPR003591">
    <property type="entry name" value="Leu-rich_rpt_typical-subtyp"/>
</dbReference>
<dbReference type="ExpressionAtlas" id="A0A1D6J117">
    <property type="expression patterns" value="baseline and differential"/>
</dbReference>
<dbReference type="Pfam" id="PF00560">
    <property type="entry name" value="LRR_1"/>
    <property type="match status" value="6"/>
</dbReference>
<keyword evidence="13" id="KW-0675">Receptor</keyword>
<dbReference type="PaxDb" id="4577-GRMZM2G123963_P01"/>
<evidence type="ECO:0000313" key="13">
    <source>
        <dbReference type="EMBL" id="AQK41744.1"/>
    </source>
</evidence>
<keyword evidence="4" id="KW-0433">Leucine-rich repeat</keyword>
<comment type="similarity">
    <text evidence="2">Belongs to the RLP family.</text>
</comment>
<name>A0A1D6J117_MAIZE</name>
<evidence type="ECO:0000256" key="7">
    <source>
        <dbReference type="ARBA" id="ARBA00022737"/>
    </source>
</evidence>
<evidence type="ECO:0000256" key="4">
    <source>
        <dbReference type="ARBA" id="ARBA00022614"/>
    </source>
</evidence>
<dbReference type="Gene3D" id="3.80.10.10">
    <property type="entry name" value="Ribonuclease Inhibitor"/>
    <property type="match status" value="5"/>
</dbReference>
<feature type="domain" description="Leucine-rich repeat-containing N-terminal plant-type" evidence="11">
    <location>
        <begin position="51"/>
        <end position="93"/>
    </location>
</feature>
<dbReference type="InterPro" id="IPR032675">
    <property type="entry name" value="LRR_dom_sf"/>
</dbReference>
<dbReference type="SUPFAM" id="SSF52047">
    <property type="entry name" value="RNI-like"/>
    <property type="match status" value="1"/>
</dbReference>
<protein>
    <submittedName>
        <fullName evidence="13">Receptor like protein 7</fullName>
    </submittedName>
</protein>
<evidence type="ECO:0000259" key="11">
    <source>
        <dbReference type="Pfam" id="PF08263"/>
    </source>
</evidence>
<dbReference type="SUPFAM" id="SSF52058">
    <property type="entry name" value="L domain-like"/>
    <property type="match status" value="3"/>
</dbReference>
<comment type="subcellular location">
    <subcellularLocation>
        <location evidence="1">Cell membrane</location>
        <topology evidence="1">Single-pass type I membrane protein</topology>
    </subcellularLocation>
</comment>
<keyword evidence="3" id="KW-1003">Cell membrane</keyword>
<evidence type="ECO:0000256" key="5">
    <source>
        <dbReference type="ARBA" id="ARBA00022692"/>
    </source>
</evidence>
<dbReference type="SMR" id="A0A1D6J117"/>
<gene>
    <name evidence="13" type="ORF">ZEAMMB73_Zm00001d024694</name>
</gene>
<keyword evidence="5" id="KW-0812">Transmembrane</keyword>
<proteinExistence type="inferred from homology"/>
<keyword evidence="6" id="KW-0732">Signal</keyword>
<dbReference type="FunCoup" id="A0A1D6J117">
    <property type="interactions" value="526"/>
</dbReference>